<evidence type="ECO:0000313" key="1">
    <source>
        <dbReference type="EMBL" id="GEO19255.1"/>
    </source>
</evidence>
<reference evidence="1 2" key="1">
    <citation type="submission" date="2019-07" db="EMBL/GenBank/DDBJ databases">
        <title>Whole genome shotgun sequence of Microvirga aerophila NBRC 106136.</title>
        <authorList>
            <person name="Hosoyama A."/>
            <person name="Uohara A."/>
            <person name="Ohji S."/>
            <person name="Ichikawa N."/>
        </authorList>
    </citation>
    <scope>NUCLEOTIDE SEQUENCE [LARGE SCALE GENOMIC DNA]</scope>
    <source>
        <strain evidence="1 2">NBRC 106136</strain>
    </source>
</reference>
<organism evidence="1 2">
    <name type="scientific">Microvirga aerophila</name>
    <dbReference type="NCBI Taxonomy" id="670291"/>
    <lineage>
        <taxon>Bacteria</taxon>
        <taxon>Pseudomonadati</taxon>
        <taxon>Pseudomonadota</taxon>
        <taxon>Alphaproteobacteria</taxon>
        <taxon>Hyphomicrobiales</taxon>
        <taxon>Methylobacteriaceae</taxon>
        <taxon>Microvirga</taxon>
    </lineage>
</organism>
<dbReference type="AlphaFoldDB" id="A0A512C4Z5"/>
<sequence>MSEDEVEAVAEELAKAGGVSWYPGRQRGPLLKVVSDRYRMQARLAIAALDRYRAQTAGVSYPDSEPLLTSTETSAASDEAVQVGSTVVYRPPGEQRAYPCRVTKIERGRAYLVPHLRTSTGWVLVDNLLSQHPTAGPRGLSMADDEIEAVAAELAIAGGVSGHAGQERGPLKLVMNRYWDRARLAIAALERVRAAKQDISLDCLEAAQCQQGPRTDPKPMTGDDISVGSLVLYRPPGDQRTYQCRVEKLDGDCVYLVPEFPACTGWVDLSSLLSSAPH</sequence>
<evidence type="ECO:0000313" key="2">
    <source>
        <dbReference type="Proteomes" id="UP000321085"/>
    </source>
</evidence>
<gene>
    <name evidence="1" type="ORF">MAE02_69510</name>
</gene>
<protein>
    <submittedName>
        <fullName evidence="1">Uncharacterized protein</fullName>
    </submittedName>
</protein>
<comment type="caution">
    <text evidence="1">The sequence shown here is derived from an EMBL/GenBank/DDBJ whole genome shotgun (WGS) entry which is preliminary data.</text>
</comment>
<dbReference type="Proteomes" id="UP000321085">
    <property type="component" value="Unassembled WGS sequence"/>
</dbReference>
<dbReference type="EMBL" id="BJYU01000380">
    <property type="protein sequence ID" value="GEO19255.1"/>
    <property type="molecule type" value="Genomic_DNA"/>
</dbReference>
<proteinExistence type="predicted"/>
<name>A0A512C4Z5_9HYPH</name>
<keyword evidence="2" id="KW-1185">Reference proteome</keyword>
<accession>A0A512C4Z5</accession>